<gene>
    <name evidence="1" type="ORF">L2E82_40212</name>
</gene>
<dbReference type="EMBL" id="CM042015">
    <property type="protein sequence ID" value="KAI3710432.1"/>
    <property type="molecule type" value="Genomic_DNA"/>
</dbReference>
<organism evidence="1 2">
    <name type="scientific">Cichorium intybus</name>
    <name type="common">Chicory</name>
    <dbReference type="NCBI Taxonomy" id="13427"/>
    <lineage>
        <taxon>Eukaryota</taxon>
        <taxon>Viridiplantae</taxon>
        <taxon>Streptophyta</taxon>
        <taxon>Embryophyta</taxon>
        <taxon>Tracheophyta</taxon>
        <taxon>Spermatophyta</taxon>
        <taxon>Magnoliopsida</taxon>
        <taxon>eudicotyledons</taxon>
        <taxon>Gunneridae</taxon>
        <taxon>Pentapetalae</taxon>
        <taxon>asterids</taxon>
        <taxon>campanulids</taxon>
        <taxon>Asterales</taxon>
        <taxon>Asteraceae</taxon>
        <taxon>Cichorioideae</taxon>
        <taxon>Cichorieae</taxon>
        <taxon>Cichoriinae</taxon>
        <taxon>Cichorium</taxon>
    </lineage>
</organism>
<evidence type="ECO:0000313" key="1">
    <source>
        <dbReference type="EMBL" id="KAI3710432.1"/>
    </source>
</evidence>
<reference evidence="2" key="1">
    <citation type="journal article" date="2022" name="Mol. Ecol. Resour.">
        <title>The genomes of chicory, endive, great burdock and yacon provide insights into Asteraceae palaeo-polyploidization history and plant inulin production.</title>
        <authorList>
            <person name="Fan W."/>
            <person name="Wang S."/>
            <person name="Wang H."/>
            <person name="Wang A."/>
            <person name="Jiang F."/>
            <person name="Liu H."/>
            <person name="Zhao H."/>
            <person name="Xu D."/>
            <person name="Zhang Y."/>
        </authorList>
    </citation>
    <scope>NUCLEOTIDE SEQUENCE [LARGE SCALE GENOMIC DNA]</scope>
    <source>
        <strain evidence="2">cv. Punajuju</strain>
    </source>
</reference>
<keyword evidence="2" id="KW-1185">Reference proteome</keyword>
<proteinExistence type="predicted"/>
<reference evidence="1 2" key="2">
    <citation type="journal article" date="2022" name="Mol. Ecol. Resour.">
        <title>The genomes of chicory, endive, great burdock and yacon provide insights into Asteraceae paleo-polyploidization history and plant inulin production.</title>
        <authorList>
            <person name="Fan W."/>
            <person name="Wang S."/>
            <person name="Wang H."/>
            <person name="Wang A."/>
            <person name="Jiang F."/>
            <person name="Liu H."/>
            <person name="Zhao H."/>
            <person name="Xu D."/>
            <person name="Zhang Y."/>
        </authorList>
    </citation>
    <scope>NUCLEOTIDE SEQUENCE [LARGE SCALE GENOMIC DNA]</scope>
    <source>
        <strain evidence="2">cv. Punajuju</strain>
        <tissue evidence="1">Leaves</tissue>
    </source>
</reference>
<protein>
    <submittedName>
        <fullName evidence="1">Uncharacterized protein</fullName>
    </submittedName>
</protein>
<sequence>MTVLRSRKVVSVVKNEQPHKPVENGDQIKPSTPAKEVESTNKSSHETTPTPHKLVQGSDKLGSVNRVDSGRKRKVANLGNGEAPGVINGSGSFTHTEIENESDVISVPDLGDKEETPTVKKVKSQRLLSRDVQFMGSKSVQQGDAGNKRLNLRSGKKLSKPGVNNVAKDKELSSSQDEKELEDGESETVFNGGEKTLRRFKTRVTTLTGLHFVTTTLMTIVLRWLGYIQPSHLPVADLLKFVLFANFSIVGMNVSLMWNSVGFYQVARKSGSTTGGVTKPHHYRPGTVALSEKLRRWFLVINAATLSKKRALVPIEKLVSSLIANSKLHGTLYGFIVFEVGWKDVRAINYLNELQALKEMSRATGSTNMNNQSRPMHEITFSTDDKPKLLTQLCPSRYLLIHSDVIIHGRPEFEPVSPTTDGSSDGLVPSTSPKQQSAQRPMHGITFSTYDKPKLLTQVIALNEKFPSPTLNVTTNYNVVVNVKKKLDESLLITWSGIEKRIASWQDGVLGTNCPIPAKWN</sequence>
<dbReference type="Proteomes" id="UP001055811">
    <property type="component" value="Linkage Group LG07"/>
</dbReference>
<comment type="caution">
    <text evidence="1">The sequence shown here is derived from an EMBL/GenBank/DDBJ whole genome shotgun (WGS) entry which is preliminary data.</text>
</comment>
<name>A0ACB9AJU4_CICIN</name>
<accession>A0ACB9AJU4</accession>
<evidence type="ECO:0000313" key="2">
    <source>
        <dbReference type="Proteomes" id="UP001055811"/>
    </source>
</evidence>